<proteinExistence type="predicted"/>
<dbReference type="EMBL" id="QOUI01000006">
    <property type="protein sequence ID" value="RCK69437.1"/>
    <property type="molecule type" value="Genomic_DNA"/>
</dbReference>
<gene>
    <name evidence="1" type="ORF">DT076_11175</name>
</gene>
<keyword evidence="2" id="KW-1185">Reference proteome</keyword>
<name>A0A367YUK3_9ACTN</name>
<organism evidence="1 2">
    <name type="scientific">Desertihabitans brevis</name>
    <dbReference type="NCBI Taxonomy" id="2268447"/>
    <lineage>
        <taxon>Bacteria</taxon>
        <taxon>Bacillati</taxon>
        <taxon>Actinomycetota</taxon>
        <taxon>Actinomycetes</taxon>
        <taxon>Propionibacteriales</taxon>
        <taxon>Propionibacteriaceae</taxon>
        <taxon>Desertihabitans</taxon>
    </lineage>
</organism>
<dbReference type="Proteomes" id="UP000252770">
    <property type="component" value="Unassembled WGS sequence"/>
</dbReference>
<dbReference type="AlphaFoldDB" id="A0A367YUK3"/>
<reference evidence="1 2" key="1">
    <citation type="submission" date="2018-07" db="EMBL/GenBank/DDBJ databases">
        <title>Desertimonas flava gen. nov. sp. nov.</title>
        <authorList>
            <person name="Liu S."/>
        </authorList>
    </citation>
    <scope>NUCLEOTIDE SEQUENCE [LARGE SCALE GENOMIC DNA]</scope>
    <source>
        <strain evidence="1 2">16Sb5-5</strain>
    </source>
</reference>
<comment type="caution">
    <text evidence="1">The sequence shown here is derived from an EMBL/GenBank/DDBJ whole genome shotgun (WGS) entry which is preliminary data.</text>
</comment>
<protein>
    <submittedName>
        <fullName evidence="1">Uncharacterized protein</fullName>
    </submittedName>
</protein>
<accession>A0A367YUK3</accession>
<sequence length="361" mass="37746">MSSTNWNLGLTQMLRNTQPSYWGNWSLDARVVPGAVGVLATATGAFQYVSTLPGAVVATTTAPSNEWKVQSSDVVQTSTSVDLNGSVTDPDSGTKVDAGLQMTWSFGSEGSLSSTFLLQNQQYLTDPLSQLAANRDWLVAQAQAAGMYQNGAITQGFGVVTQALMAVSGLNLGAQSSNSSFSLTGSVGATNAMAGNAGGDAKGSYARTTASASFEQHLWPAQPDVVAQTLMPVAYQFASFIGQTPVLGWVTNVSGLSILLDDAHGGTYIVNAKATYTVDGVQRSTTAQVSGGRSTMMDSIPAEATSLALELRFKGMMKDEVHRFNWPAPLATFPNGQITVDLYGVWPGSTRAVERTTGAAG</sequence>
<evidence type="ECO:0000313" key="2">
    <source>
        <dbReference type="Proteomes" id="UP000252770"/>
    </source>
</evidence>
<dbReference type="RefSeq" id="WP_114126755.1">
    <property type="nucleotide sequence ID" value="NZ_QOUI01000006.1"/>
</dbReference>
<evidence type="ECO:0000313" key="1">
    <source>
        <dbReference type="EMBL" id="RCK69437.1"/>
    </source>
</evidence>